<keyword evidence="13" id="KW-0234">DNA repair</keyword>
<dbReference type="AlphaFoldDB" id="V6DFJ9"/>
<comment type="similarity">
    <text evidence="15">Belongs to the ABC transporter superfamily. UvrA family.</text>
</comment>
<dbReference type="InterPro" id="IPR017871">
    <property type="entry name" value="ABC_transporter-like_CS"/>
</dbReference>
<dbReference type="PROSITE" id="PS00211">
    <property type="entry name" value="ABC_TRANSPORTER_1"/>
    <property type="match status" value="1"/>
</dbReference>
<protein>
    <recommendedName>
        <fullName evidence="16">UvrABC system protein A</fullName>
    </recommendedName>
    <alternativeName>
        <fullName evidence="17">Excinuclease ABC subunit A</fullName>
    </alternativeName>
</protein>
<dbReference type="Pfam" id="PF17760">
    <property type="entry name" value="UvrA_inter"/>
    <property type="match status" value="1"/>
</dbReference>
<dbReference type="KEGG" id="dpb:BABL1_gene_614"/>
<evidence type="ECO:0000256" key="11">
    <source>
        <dbReference type="ARBA" id="ARBA00022881"/>
    </source>
</evidence>
<evidence type="ECO:0000256" key="2">
    <source>
        <dbReference type="ARBA" id="ARBA00022490"/>
    </source>
</evidence>
<dbReference type="Pfam" id="PF00005">
    <property type="entry name" value="ABC_tran"/>
    <property type="match status" value="1"/>
</dbReference>
<dbReference type="EMBL" id="HG793133">
    <property type="protein sequence ID" value="CDK30350.1"/>
    <property type="molecule type" value="Genomic_DNA"/>
</dbReference>
<dbReference type="PANTHER" id="PTHR43152:SF3">
    <property type="entry name" value="UVRABC SYSTEM PROTEIN A"/>
    <property type="match status" value="1"/>
</dbReference>
<dbReference type="InterPro" id="IPR004602">
    <property type="entry name" value="UvrA"/>
</dbReference>
<gene>
    <name evidence="19" type="primary">uvrA_1</name>
    <name evidence="19" type="ORF">BABL1_gene_614</name>
</gene>
<keyword evidence="9" id="KW-0862">Zinc</keyword>
<keyword evidence="5" id="KW-0547">Nucleotide-binding</keyword>
<evidence type="ECO:0000256" key="14">
    <source>
        <dbReference type="ARBA" id="ARBA00023236"/>
    </source>
</evidence>
<keyword evidence="12" id="KW-0238">DNA-binding</keyword>
<evidence type="ECO:0000256" key="16">
    <source>
        <dbReference type="ARBA" id="ARBA00039316"/>
    </source>
</evidence>
<dbReference type="InterPro" id="IPR027417">
    <property type="entry name" value="P-loop_NTPase"/>
</dbReference>
<evidence type="ECO:0000256" key="15">
    <source>
        <dbReference type="ARBA" id="ARBA00038000"/>
    </source>
</evidence>
<evidence type="ECO:0000256" key="17">
    <source>
        <dbReference type="ARBA" id="ARBA00042156"/>
    </source>
</evidence>
<dbReference type="GO" id="GO:0005737">
    <property type="term" value="C:cytoplasm"/>
    <property type="evidence" value="ECO:0007669"/>
    <property type="project" value="UniProtKB-SubCell"/>
</dbReference>
<dbReference type="PANTHER" id="PTHR43152">
    <property type="entry name" value="UVRABC SYSTEM PROTEIN A"/>
    <property type="match status" value="1"/>
</dbReference>
<dbReference type="HOGENOM" id="CLU_001370_0_2_7"/>
<dbReference type="Proteomes" id="UP000018769">
    <property type="component" value="Chromosome I"/>
</dbReference>
<keyword evidence="4" id="KW-0677">Repeat</keyword>
<reference evidence="19 20" key="1">
    <citation type="journal article" date="2015" name="Biol. Direct">
        <title>Babela massiliensis, a representative of a widespread bacterial phylum with unusual adaptations to parasitism in amoebae.</title>
        <authorList>
            <person name="Pagnier I."/>
            <person name="Yutin N."/>
            <person name="Croce O."/>
            <person name="Makarova K.S."/>
            <person name="Wolf Y.I."/>
            <person name="Benamar S."/>
            <person name="Raoult D."/>
            <person name="Koonin E.V."/>
            <person name="La Scola B."/>
        </authorList>
    </citation>
    <scope>NUCLEOTIDE SEQUENCE [LARGE SCALE GENOMIC DNA]</scope>
    <source>
        <strain evidence="20">BABL1</strain>
    </source>
</reference>
<evidence type="ECO:0000256" key="9">
    <source>
        <dbReference type="ARBA" id="ARBA00022833"/>
    </source>
</evidence>
<evidence type="ECO:0000256" key="3">
    <source>
        <dbReference type="ARBA" id="ARBA00022723"/>
    </source>
</evidence>
<comment type="subcellular location">
    <subcellularLocation>
        <location evidence="1">Cytoplasm</location>
    </subcellularLocation>
</comment>
<dbReference type="InterPro" id="IPR041102">
    <property type="entry name" value="UvrA_inter"/>
</dbReference>
<dbReference type="GO" id="GO:0016887">
    <property type="term" value="F:ATP hydrolysis activity"/>
    <property type="evidence" value="ECO:0007669"/>
    <property type="project" value="InterPro"/>
</dbReference>
<dbReference type="Gene3D" id="3.30.190.20">
    <property type="match status" value="1"/>
</dbReference>
<dbReference type="Gene3D" id="3.40.50.300">
    <property type="entry name" value="P-loop containing nucleotide triphosphate hydrolases"/>
    <property type="match status" value="3"/>
</dbReference>
<keyword evidence="6" id="KW-0227">DNA damage</keyword>
<evidence type="ECO:0000313" key="20">
    <source>
        <dbReference type="Proteomes" id="UP000018769"/>
    </source>
</evidence>
<keyword evidence="3" id="KW-0479">Metal-binding</keyword>
<evidence type="ECO:0000256" key="4">
    <source>
        <dbReference type="ARBA" id="ARBA00022737"/>
    </source>
</evidence>
<dbReference type="GO" id="GO:0004518">
    <property type="term" value="F:nuclease activity"/>
    <property type="evidence" value="ECO:0007669"/>
    <property type="project" value="UniProtKB-KW"/>
</dbReference>
<dbReference type="STRING" id="673862.BABL1_gene_614"/>
<keyword evidence="11" id="KW-0267">Excision nuclease</keyword>
<dbReference type="GO" id="GO:0006289">
    <property type="term" value="P:nucleotide-excision repair"/>
    <property type="evidence" value="ECO:0007669"/>
    <property type="project" value="InterPro"/>
</dbReference>
<evidence type="ECO:0000256" key="5">
    <source>
        <dbReference type="ARBA" id="ARBA00022741"/>
    </source>
</evidence>
<feature type="domain" description="ABC transporter" evidence="18">
    <location>
        <begin position="505"/>
        <end position="835"/>
    </location>
</feature>
<keyword evidence="20" id="KW-1185">Reference proteome</keyword>
<dbReference type="PATRIC" id="fig|673862.3.peg.237"/>
<evidence type="ECO:0000256" key="6">
    <source>
        <dbReference type="ARBA" id="ARBA00022763"/>
    </source>
</evidence>
<feature type="domain" description="ABC transporter" evidence="18">
    <location>
        <begin position="3"/>
        <end position="494"/>
    </location>
</feature>
<dbReference type="PROSITE" id="PS50893">
    <property type="entry name" value="ABC_TRANSPORTER_2"/>
    <property type="match status" value="2"/>
</dbReference>
<proteinExistence type="inferred from homology"/>
<organism evidence="19 20">
    <name type="scientific">Candidatus Babela massiliensis</name>
    <dbReference type="NCBI Taxonomy" id="673862"/>
    <lineage>
        <taxon>Bacteria</taxon>
        <taxon>Candidatus Babelota</taxon>
        <taxon>Candidatus Babeliae</taxon>
        <taxon>Candidatus Babeliales</taxon>
        <taxon>Candidatus Babeliaceae</taxon>
        <taxon>Candidatus Babela</taxon>
    </lineage>
</organism>
<sequence length="838" mass="93646">MSVSKKKYIKVIGAKEHNLKDITVNIPKDSLTVITGPSGSGKSSLALDVLYNEGKRRYIESLSSYARQFLGLPKKAEVDSIEGLCPSIAIDQKTVGHNPRSTVGTITEIYDYMRVLFARIGRIYCPDCSMEIKSQSAENISKSIIELFRDKKITIAAPVARYKKGTFFNELEKLFNLGYYRFIIDDKKYSFKSLEEIKKLKLKKTERHNIDLLIDILEVKSEELSRIRESIDKAFELSNNLAKIIFQETEYLYSADRICLSCNSSFPELEPRLFSFNSPIGACKSCNGLGQYYYNDFEHEEHLENICKECNGKRLNKLALSVFVAGKNIYDLSKLSIINLFDFFNKLNLPKSELDVAKSLIKEIKSRISFLSDVGLQYLSLNRTANTLSGGEGQRIRLATQIGSYLSGVLYILDEPSIGLHQRDNDRLIKTLHKLRDLGNTLVVVEHDSDTMLNSDYIIDMGPEAGTLGGNIVAQGTVKEILNNAKSLTGAYLSGRKNIEVPQNLRQTKCFINFENAETNNLKNINVDFPLNVFCGISGVSGSGKSTLIMQELVPELNKILKDRLIGSKKIKNWPNIIKEVDNLIVITQAPIGRSSRSNPATYLGIFDEIRKLYAGLPESNIRGYKVGQFSFNVDKGRCSKCLGEGILVISMHFLSDVIIECDQCHGSRYSKETLDIKFKQKNISQVLDMTAREALEFFQAHASIAKRLKLLCDVGLDYIKLGQSSTTLSGGEAQRIKLANELSKRGSKTVYILDEPTTGLHSSDIEKLLKVLQALVDKGNTVIVIEHNLDVLKSVDYIIDLGKEGGDLGGDIVAKGTPRDISKVSDSYTGLYLKHLL</sequence>
<keyword evidence="2" id="KW-0963">Cytoplasm</keyword>
<keyword evidence="14" id="KW-0742">SOS response</keyword>
<evidence type="ECO:0000256" key="10">
    <source>
        <dbReference type="ARBA" id="ARBA00022840"/>
    </source>
</evidence>
<evidence type="ECO:0000256" key="8">
    <source>
        <dbReference type="ARBA" id="ARBA00022771"/>
    </source>
</evidence>
<dbReference type="InterPro" id="IPR003593">
    <property type="entry name" value="AAA+_ATPase"/>
</dbReference>
<dbReference type="SMART" id="SM00382">
    <property type="entry name" value="AAA"/>
    <property type="match status" value="2"/>
</dbReference>
<dbReference type="GO" id="GO:0008270">
    <property type="term" value="F:zinc ion binding"/>
    <property type="evidence" value="ECO:0007669"/>
    <property type="project" value="UniProtKB-KW"/>
</dbReference>
<evidence type="ECO:0000256" key="7">
    <source>
        <dbReference type="ARBA" id="ARBA00022769"/>
    </source>
</evidence>
<name>V6DFJ9_9BACT</name>
<evidence type="ECO:0000256" key="1">
    <source>
        <dbReference type="ARBA" id="ARBA00004496"/>
    </source>
</evidence>
<evidence type="ECO:0000313" key="19">
    <source>
        <dbReference type="EMBL" id="CDK30350.1"/>
    </source>
</evidence>
<dbReference type="Gene3D" id="1.20.1580.10">
    <property type="entry name" value="ABC transporter ATPase like domain"/>
    <property type="match status" value="1"/>
</dbReference>
<evidence type="ECO:0000256" key="12">
    <source>
        <dbReference type="ARBA" id="ARBA00023125"/>
    </source>
</evidence>
<dbReference type="OrthoDB" id="9809851at2"/>
<keyword evidence="10" id="KW-0067">ATP-binding</keyword>
<dbReference type="SUPFAM" id="SSF52540">
    <property type="entry name" value="P-loop containing nucleoside triphosphate hydrolases"/>
    <property type="match status" value="2"/>
</dbReference>
<dbReference type="GO" id="GO:0005524">
    <property type="term" value="F:ATP binding"/>
    <property type="evidence" value="ECO:0007669"/>
    <property type="project" value="UniProtKB-KW"/>
</dbReference>
<dbReference type="RefSeq" id="WP_023791335.1">
    <property type="nucleotide sequence ID" value="NC_023003.1"/>
</dbReference>
<keyword evidence="7" id="KW-0228">DNA excision</keyword>
<dbReference type="GO" id="GO:0009432">
    <property type="term" value="P:SOS response"/>
    <property type="evidence" value="ECO:0007669"/>
    <property type="project" value="UniProtKB-KW"/>
</dbReference>
<evidence type="ECO:0000256" key="13">
    <source>
        <dbReference type="ARBA" id="ARBA00023204"/>
    </source>
</evidence>
<dbReference type="FunFam" id="1.20.1580.10:FF:000003">
    <property type="entry name" value="UvrABC system protein A"/>
    <property type="match status" value="1"/>
</dbReference>
<accession>V6DFJ9</accession>
<dbReference type="NCBIfam" id="TIGR00630">
    <property type="entry name" value="uvra"/>
    <property type="match status" value="1"/>
</dbReference>
<dbReference type="eggNOG" id="COG0178">
    <property type="taxonomic scope" value="Bacteria"/>
</dbReference>
<dbReference type="GO" id="GO:0009380">
    <property type="term" value="C:excinuclease repair complex"/>
    <property type="evidence" value="ECO:0007669"/>
    <property type="project" value="InterPro"/>
</dbReference>
<evidence type="ECO:0000259" key="18">
    <source>
        <dbReference type="PROSITE" id="PS50893"/>
    </source>
</evidence>
<dbReference type="GO" id="GO:0003677">
    <property type="term" value="F:DNA binding"/>
    <property type="evidence" value="ECO:0007669"/>
    <property type="project" value="UniProtKB-KW"/>
</dbReference>
<keyword evidence="8" id="KW-0863">Zinc-finger</keyword>
<dbReference type="InterPro" id="IPR003439">
    <property type="entry name" value="ABC_transporter-like_ATP-bd"/>
</dbReference>